<evidence type="ECO:0000313" key="9">
    <source>
        <dbReference type="Proteomes" id="UP000075635"/>
    </source>
</evidence>
<dbReference type="EMBL" id="JEMB01003391">
    <property type="protein sequence ID" value="KYF73182.1"/>
    <property type="molecule type" value="Genomic_DNA"/>
</dbReference>
<dbReference type="SUPFAM" id="SSF56112">
    <property type="entry name" value="Protein kinase-like (PK-like)"/>
    <property type="match status" value="1"/>
</dbReference>
<feature type="compositionally biased region" description="Basic and acidic residues" evidence="6">
    <location>
        <begin position="567"/>
        <end position="583"/>
    </location>
</feature>
<evidence type="ECO:0000256" key="5">
    <source>
        <dbReference type="ARBA" id="ARBA00022840"/>
    </source>
</evidence>
<feature type="region of interest" description="Disordered" evidence="6">
    <location>
        <begin position="567"/>
        <end position="591"/>
    </location>
</feature>
<dbReference type="Proteomes" id="UP000075635">
    <property type="component" value="Unassembled WGS sequence"/>
</dbReference>
<evidence type="ECO:0000256" key="6">
    <source>
        <dbReference type="SAM" id="MobiDB-lite"/>
    </source>
</evidence>
<dbReference type="Pfam" id="PF00069">
    <property type="entry name" value="Pkinase"/>
    <property type="match status" value="1"/>
</dbReference>
<comment type="caution">
    <text evidence="8">The sequence shown here is derived from an EMBL/GenBank/DDBJ whole genome shotgun (WGS) entry which is preliminary data.</text>
</comment>
<dbReference type="PANTHER" id="PTHR43671:SF13">
    <property type="entry name" value="SERINE_THREONINE-PROTEIN KINASE NEK2"/>
    <property type="match status" value="1"/>
</dbReference>
<accession>A0A150QZ30</accession>
<dbReference type="EC" id="2.7.11.1" evidence="1"/>
<evidence type="ECO:0000259" key="7">
    <source>
        <dbReference type="PROSITE" id="PS50011"/>
    </source>
</evidence>
<sequence length="656" mass="71313">MKDGESARPPQEETLPRQFGKYTLMRRLAAGGMAELFLALHRPFAGFEKLVVIKRILPSMNSDKGFIEMLLHEARIAATLSHPNIVQIFDVGQVDGKFFIAMEHVHGEDIRSIVRAMKKKNIAELPLEHTLSIVTGMCAGLAYAHEKRDLDGALLQIVHRDISPQNIVVTFTGDVKIVDFGVAKSSVQGLEETRDGRVKGKLPYMSPEQASGEQVDWRADIFAAGVILFELTTGRRLFKGANDRETLELICEQDYPLPSEVCPGYSPALERIVMKALAKEQEARYQSARAMQSDLERVIREEQIPASQVSLTHWMQSLFEEKLSQQSEALLEWKQLADGVAAQQRASSVGDGTLTNGTGMARGSLVTEAPARPGLRRRWVAGAAVVAAGAGALLAMKLQPGPPAARQEEIAAVAMAPEQREPAAEAKGSLEISSQPAGCAIWIDGDLRRETTPARIENLPLDRELRLKITREGLEPYSETVTLDGERPSRSISAAMKAGSVTVVLKVEPEPVVWLDGKPWSGDPGRLDNLSAGEEHTLVLAATGYTTRAVTFVAEPGETRIIREKLRKTERTEKTEKTEKTERAAPGGGSARVRALAKGGSCRVIVNGETVGATPVEAPVRPGTVRVSCVPQRGPSQSRAIKVAAGETARVSFKLD</sequence>
<reference evidence="8 9" key="1">
    <citation type="submission" date="2014-02" db="EMBL/GenBank/DDBJ databases">
        <title>The small core and large imbalanced accessory genome model reveals a collaborative survival strategy of Sorangium cellulosum strains in nature.</title>
        <authorList>
            <person name="Han K."/>
            <person name="Peng R."/>
            <person name="Blom J."/>
            <person name="Li Y.-Z."/>
        </authorList>
    </citation>
    <scope>NUCLEOTIDE SEQUENCE [LARGE SCALE GENOMIC DNA]</scope>
    <source>
        <strain evidence="8 9">So0011-07</strain>
    </source>
</reference>
<evidence type="ECO:0000256" key="1">
    <source>
        <dbReference type="ARBA" id="ARBA00012513"/>
    </source>
</evidence>
<dbReference type="GO" id="GO:0004674">
    <property type="term" value="F:protein serine/threonine kinase activity"/>
    <property type="evidence" value="ECO:0007669"/>
    <property type="project" value="UniProtKB-EC"/>
</dbReference>
<proteinExistence type="predicted"/>
<dbReference type="Gene3D" id="3.30.200.20">
    <property type="entry name" value="Phosphorylase Kinase, domain 1"/>
    <property type="match status" value="1"/>
</dbReference>
<gene>
    <name evidence="8" type="ORF">BE17_29400</name>
</gene>
<keyword evidence="4" id="KW-0418">Kinase</keyword>
<dbReference type="PROSITE" id="PS50011">
    <property type="entry name" value="PROTEIN_KINASE_DOM"/>
    <property type="match status" value="1"/>
</dbReference>
<protein>
    <recommendedName>
        <fullName evidence="1">non-specific serine/threonine protein kinase</fullName>
        <ecNumber evidence="1">2.7.11.1</ecNumber>
    </recommendedName>
</protein>
<dbReference type="PROSITE" id="PS00109">
    <property type="entry name" value="PROTEIN_KINASE_TYR"/>
    <property type="match status" value="1"/>
</dbReference>
<dbReference type="InterPro" id="IPR050660">
    <property type="entry name" value="NEK_Ser/Thr_kinase"/>
</dbReference>
<organism evidence="8 9">
    <name type="scientific">Sorangium cellulosum</name>
    <name type="common">Polyangium cellulosum</name>
    <dbReference type="NCBI Taxonomy" id="56"/>
    <lineage>
        <taxon>Bacteria</taxon>
        <taxon>Pseudomonadati</taxon>
        <taxon>Myxococcota</taxon>
        <taxon>Polyangia</taxon>
        <taxon>Polyangiales</taxon>
        <taxon>Polyangiaceae</taxon>
        <taxon>Sorangium</taxon>
    </lineage>
</organism>
<evidence type="ECO:0000313" key="8">
    <source>
        <dbReference type="EMBL" id="KYF73182.1"/>
    </source>
</evidence>
<keyword evidence="3" id="KW-0547">Nucleotide-binding</keyword>
<dbReference type="AlphaFoldDB" id="A0A150QZ30"/>
<dbReference type="Gene3D" id="1.10.510.10">
    <property type="entry name" value="Transferase(Phosphotransferase) domain 1"/>
    <property type="match status" value="1"/>
</dbReference>
<evidence type="ECO:0000256" key="2">
    <source>
        <dbReference type="ARBA" id="ARBA00022679"/>
    </source>
</evidence>
<keyword evidence="2" id="KW-0808">Transferase</keyword>
<dbReference type="GO" id="GO:0005524">
    <property type="term" value="F:ATP binding"/>
    <property type="evidence" value="ECO:0007669"/>
    <property type="project" value="UniProtKB-KW"/>
</dbReference>
<evidence type="ECO:0000256" key="4">
    <source>
        <dbReference type="ARBA" id="ARBA00022777"/>
    </source>
</evidence>
<keyword evidence="5" id="KW-0067">ATP-binding</keyword>
<dbReference type="CDD" id="cd14014">
    <property type="entry name" value="STKc_PknB_like"/>
    <property type="match status" value="1"/>
</dbReference>
<dbReference type="PANTHER" id="PTHR43671">
    <property type="entry name" value="SERINE/THREONINE-PROTEIN KINASE NEK"/>
    <property type="match status" value="1"/>
</dbReference>
<name>A0A150QZ30_SORCE</name>
<dbReference type="InterPro" id="IPR000719">
    <property type="entry name" value="Prot_kinase_dom"/>
</dbReference>
<dbReference type="InterPro" id="IPR008266">
    <property type="entry name" value="Tyr_kinase_AS"/>
</dbReference>
<dbReference type="InterPro" id="IPR011009">
    <property type="entry name" value="Kinase-like_dom_sf"/>
</dbReference>
<feature type="domain" description="Protein kinase" evidence="7">
    <location>
        <begin position="22"/>
        <end position="299"/>
    </location>
</feature>
<evidence type="ECO:0000256" key="3">
    <source>
        <dbReference type="ARBA" id="ARBA00022741"/>
    </source>
</evidence>